<dbReference type="Proteomes" id="UP000638188">
    <property type="component" value="Unassembled WGS sequence"/>
</dbReference>
<dbReference type="EMBL" id="BMFF01000010">
    <property type="protein sequence ID" value="GGD12472.1"/>
    <property type="molecule type" value="Genomic_DNA"/>
</dbReference>
<name>A0ABQ1Q555_9GAMM</name>
<dbReference type="SMART" id="SM00382">
    <property type="entry name" value="AAA"/>
    <property type="match status" value="1"/>
</dbReference>
<dbReference type="InterPro" id="IPR052381">
    <property type="entry name" value="AAA_domain_protein"/>
</dbReference>
<dbReference type="PANTHER" id="PTHR42960">
    <property type="entry name" value="YCF46 PROTEIN"/>
    <property type="match status" value="1"/>
</dbReference>
<evidence type="ECO:0000313" key="6">
    <source>
        <dbReference type="EMBL" id="GGD12472.1"/>
    </source>
</evidence>
<comment type="similarity">
    <text evidence="3">Belongs to the AAA ATPase family. Highly divergent.</text>
</comment>
<dbReference type="SUPFAM" id="SSF52540">
    <property type="entry name" value="P-loop containing nucleoside triphosphate hydrolases"/>
    <property type="match status" value="1"/>
</dbReference>
<protein>
    <recommendedName>
        <fullName evidence="4">Uncharacterized AAA domain-containing protein ycf46</fullName>
    </recommendedName>
</protein>
<accession>A0ABQ1Q555</accession>
<reference evidence="7" key="1">
    <citation type="journal article" date="2019" name="Int. J. Syst. Evol. Microbiol.">
        <title>The Global Catalogue of Microorganisms (GCM) 10K type strain sequencing project: providing services to taxonomists for standard genome sequencing and annotation.</title>
        <authorList>
            <consortium name="The Broad Institute Genomics Platform"/>
            <consortium name="The Broad Institute Genome Sequencing Center for Infectious Disease"/>
            <person name="Wu L."/>
            <person name="Ma J."/>
        </authorList>
    </citation>
    <scope>NUCLEOTIDE SEQUENCE [LARGE SCALE GENOMIC DNA]</scope>
    <source>
        <strain evidence="7">CGMCC 1.12482</strain>
    </source>
</reference>
<dbReference type="InterPro" id="IPR027417">
    <property type="entry name" value="P-loop_NTPase"/>
</dbReference>
<comment type="caution">
    <text evidence="6">The sequence shown here is derived from an EMBL/GenBank/DDBJ whole genome shotgun (WGS) entry which is preliminary data.</text>
</comment>
<evidence type="ECO:0000256" key="4">
    <source>
        <dbReference type="ARBA" id="ARBA00040480"/>
    </source>
</evidence>
<dbReference type="Gene3D" id="1.10.8.60">
    <property type="match status" value="1"/>
</dbReference>
<keyword evidence="7" id="KW-1185">Reference proteome</keyword>
<dbReference type="Gene3D" id="3.40.50.300">
    <property type="entry name" value="P-loop containing nucleotide triphosphate hydrolases"/>
    <property type="match status" value="1"/>
</dbReference>
<keyword evidence="2" id="KW-0067">ATP-binding</keyword>
<keyword evidence="1" id="KW-0547">Nucleotide-binding</keyword>
<feature type="domain" description="AAA+ ATPase" evidence="5">
    <location>
        <begin position="332"/>
        <end position="465"/>
    </location>
</feature>
<evidence type="ECO:0000259" key="5">
    <source>
        <dbReference type="SMART" id="SM00382"/>
    </source>
</evidence>
<evidence type="ECO:0000256" key="3">
    <source>
        <dbReference type="ARBA" id="ARBA00038088"/>
    </source>
</evidence>
<dbReference type="InterPro" id="IPR003593">
    <property type="entry name" value="AAA+_ATPase"/>
</dbReference>
<organism evidence="6 7">
    <name type="scientific">Halopseudomonas salina</name>
    <dbReference type="NCBI Taxonomy" id="1323744"/>
    <lineage>
        <taxon>Bacteria</taxon>
        <taxon>Pseudomonadati</taxon>
        <taxon>Pseudomonadota</taxon>
        <taxon>Gammaproteobacteria</taxon>
        <taxon>Pseudomonadales</taxon>
        <taxon>Pseudomonadaceae</taxon>
        <taxon>Halopseudomonas</taxon>
    </lineage>
</organism>
<proteinExistence type="inferred from homology"/>
<sequence length="560" mass="62242">MHRRLGVDVIEGDDLIILVNLAGRDLALNDLAEQTVHALLLGWSLKCFQCNHLALEWHHIEVLQKDSPVKNDIHDLGLLLDSRVKLIITESWEEQRVLETMAALAVKRARTWFTWDHVDGLQRLGFGEEIEDADTCDPEKALQCVRRDSQQSIYVFCDLHPFLENPKVVRLLKLVAMNADPHAPTIMLVSHQIKLAPELSRLAARVELSMPSDEQLSAIIREEAAVWTEQNKGLKVRTDSRTLEQVVRNLRGTTHEEARRLARKLIADDGAITQEDVPALNKAKFSLLDMQGVLSFEQNTAHFAEVGGLHHFKRWLMERQAAFLGAGQIEDAPRGVMLVGVQGAGKSLAAKAVAGVWGLPLLRLDFAALYNKYIGETEKNLREALQMADCMEPCVLWIDEIEKGLAPDSGDQGVSRRLLGTLLTWMSERNTRVFLVATANDVSQLPPELIRKGRLDELFFIDLPDSSVREDILRIHLQKRGLSIEGFDVPALSLACDGFSGAEIEQAVVAAVYAASARGQSVTDAHLQGAMSQTSPLSVVMAERLQALRAWGRDRAVMAG</sequence>
<evidence type="ECO:0000256" key="1">
    <source>
        <dbReference type="ARBA" id="ARBA00022741"/>
    </source>
</evidence>
<evidence type="ECO:0000256" key="2">
    <source>
        <dbReference type="ARBA" id="ARBA00022840"/>
    </source>
</evidence>
<dbReference type="InterPro" id="IPR003959">
    <property type="entry name" value="ATPase_AAA_core"/>
</dbReference>
<dbReference type="Pfam" id="PF00004">
    <property type="entry name" value="AAA"/>
    <property type="match status" value="1"/>
</dbReference>
<dbReference type="PANTHER" id="PTHR42960:SF1">
    <property type="entry name" value="YCF46 PROTEIN"/>
    <property type="match status" value="1"/>
</dbReference>
<gene>
    <name evidence="6" type="ORF">GCM10007418_34270</name>
</gene>
<evidence type="ECO:0000313" key="7">
    <source>
        <dbReference type="Proteomes" id="UP000638188"/>
    </source>
</evidence>